<evidence type="ECO:0000256" key="8">
    <source>
        <dbReference type="SAM" id="SignalP"/>
    </source>
</evidence>
<dbReference type="InterPro" id="IPR015720">
    <property type="entry name" value="Emp24-like"/>
</dbReference>
<dbReference type="GeneID" id="93591426"/>
<keyword evidence="4 8" id="KW-0732">Signal</keyword>
<feature type="chain" id="PRO_5019093445" description="GOLD domain-containing protein" evidence="8">
    <location>
        <begin position="21"/>
        <end position="223"/>
    </location>
</feature>
<evidence type="ECO:0000256" key="6">
    <source>
        <dbReference type="ARBA" id="ARBA00023136"/>
    </source>
</evidence>
<comment type="caution">
    <text evidence="10">The sequence shown here is derived from an EMBL/GenBank/DDBJ whole genome shotgun (WGS) entry which is preliminary data.</text>
</comment>
<dbReference type="OrthoDB" id="3427at2759"/>
<comment type="subcellular location">
    <subcellularLocation>
        <location evidence="1 7">Membrane</location>
        <topology evidence="1 7">Single-pass type I membrane protein</topology>
    </subcellularLocation>
</comment>
<dbReference type="VEuPathDB" id="FungiDB:DFL_009115"/>
<feature type="domain" description="GOLD" evidence="9">
    <location>
        <begin position="30"/>
        <end position="135"/>
    </location>
</feature>
<evidence type="ECO:0000256" key="1">
    <source>
        <dbReference type="ARBA" id="ARBA00004479"/>
    </source>
</evidence>
<comment type="similarity">
    <text evidence="2 7">Belongs to the EMP24/GP25L family.</text>
</comment>
<evidence type="ECO:0000256" key="5">
    <source>
        <dbReference type="ARBA" id="ARBA00022989"/>
    </source>
</evidence>
<dbReference type="AlphaFoldDB" id="A0A436ZQX6"/>
<dbReference type="Pfam" id="PF01105">
    <property type="entry name" value="EMP24_GP25L"/>
    <property type="match status" value="1"/>
</dbReference>
<dbReference type="STRING" id="97331.A0A436ZQX6"/>
<proteinExistence type="inferred from homology"/>
<evidence type="ECO:0000256" key="3">
    <source>
        <dbReference type="ARBA" id="ARBA00022692"/>
    </source>
</evidence>
<feature type="signal peptide" evidence="8">
    <location>
        <begin position="1"/>
        <end position="20"/>
    </location>
</feature>
<reference evidence="10 11" key="1">
    <citation type="submission" date="2019-01" db="EMBL/GenBank/DDBJ databases">
        <title>Intercellular communication is required for trap formation in the nematode-trapping fungus Duddingtonia flagrans.</title>
        <authorList>
            <person name="Youssar L."/>
            <person name="Wernet V."/>
            <person name="Hensel N."/>
            <person name="Hildebrandt H.-G."/>
            <person name="Fischer R."/>
        </authorList>
    </citation>
    <scope>NUCLEOTIDE SEQUENCE [LARGE SCALE GENOMIC DNA]</scope>
    <source>
        <strain evidence="10 11">CBS H-5679</strain>
    </source>
</reference>
<protein>
    <recommendedName>
        <fullName evidence="9">GOLD domain-containing protein</fullName>
    </recommendedName>
</protein>
<sequence length="223" mass="25011">MRSSAFISALLASWVVPSSALYFYLDGSNPKCFFEELPKDTLVVGHYKAEEYRGDGNGYQPSHGINIHISVEETFDHNHRVINQKGSGSGRFTFTAADSGEHRICFTASANSANPGWFSTGDHLGGTKLHLDLAIGETSEIESRDKDKINDIVQRVKDLNSRLGDIRREQVFQREREAEFRDQSELVNANIAKYCIIQLAILGATCAWQLSHLRAFFIKQKLT</sequence>
<dbReference type="GO" id="GO:0016020">
    <property type="term" value="C:membrane"/>
    <property type="evidence" value="ECO:0007669"/>
    <property type="project" value="UniProtKB-SubCell"/>
</dbReference>
<keyword evidence="3 7" id="KW-0812">Transmembrane</keyword>
<organism evidence="10 11">
    <name type="scientific">Arthrobotrys flagrans</name>
    <name type="common">Nematode-trapping fungus</name>
    <name type="synonym">Trichothecium flagrans</name>
    <dbReference type="NCBI Taxonomy" id="97331"/>
    <lineage>
        <taxon>Eukaryota</taxon>
        <taxon>Fungi</taxon>
        <taxon>Dikarya</taxon>
        <taxon>Ascomycota</taxon>
        <taxon>Pezizomycotina</taxon>
        <taxon>Orbiliomycetes</taxon>
        <taxon>Orbiliales</taxon>
        <taxon>Orbiliaceae</taxon>
        <taxon>Arthrobotrys</taxon>
    </lineage>
</organism>
<keyword evidence="5" id="KW-1133">Transmembrane helix</keyword>
<dbReference type="InterPro" id="IPR009038">
    <property type="entry name" value="GOLD_dom"/>
</dbReference>
<keyword evidence="11" id="KW-1185">Reference proteome</keyword>
<evidence type="ECO:0000313" key="10">
    <source>
        <dbReference type="EMBL" id="RVD81243.1"/>
    </source>
</evidence>
<evidence type="ECO:0000256" key="2">
    <source>
        <dbReference type="ARBA" id="ARBA00007104"/>
    </source>
</evidence>
<accession>A0A436ZQX6</accession>
<dbReference type="RefSeq" id="XP_067486787.1">
    <property type="nucleotide sequence ID" value="XM_067638950.1"/>
</dbReference>
<gene>
    <name evidence="10" type="ORF">DFL_009115</name>
</gene>
<evidence type="ECO:0000313" key="11">
    <source>
        <dbReference type="Proteomes" id="UP000283090"/>
    </source>
</evidence>
<evidence type="ECO:0000259" key="9">
    <source>
        <dbReference type="PROSITE" id="PS50866"/>
    </source>
</evidence>
<dbReference type="PROSITE" id="PS50866">
    <property type="entry name" value="GOLD"/>
    <property type="match status" value="1"/>
</dbReference>
<evidence type="ECO:0000256" key="7">
    <source>
        <dbReference type="RuleBase" id="RU003827"/>
    </source>
</evidence>
<name>A0A436ZQX6_ARTFL</name>
<dbReference type="Proteomes" id="UP000283090">
    <property type="component" value="Unassembled WGS sequence"/>
</dbReference>
<keyword evidence="6" id="KW-0472">Membrane</keyword>
<evidence type="ECO:0000256" key="4">
    <source>
        <dbReference type="ARBA" id="ARBA00022729"/>
    </source>
</evidence>
<dbReference type="PANTHER" id="PTHR22811">
    <property type="entry name" value="TRANSMEMBRANE EMP24 DOMAIN-CONTAINING PROTEIN"/>
    <property type="match status" value="1"/>
</dbReference>
<dbReference type="EMBL" id="SAEB01000012">
    <property type="protein sequence ID" value="RVD81243.1"/>
    <property type="molecule type" value="Genomic_DNA"/>
</dbReference>
<dbReference type="SMART" id="SM01190">
    <property type="entry name" value="EMP24_GP25L"/>
    <property type="match status" value="1"/>
</dbReference>